<dbReference type="RefSeq" id="WP_126421700.1">
    <property type="nucleotide sequence ID" value="NZ_AP019367.1"/>
</dbReference>
<dbReference type="InterPro" id="IPR038763">
    <property type="entry name" value="DHH_sf"/>
</dbReference>
<feature type="domain" description="DDH" evidence="1">
    <location>
        <begin position="29"/>
        <end position="173"/>
    </location>
</feature>
<dbReference type="GO" id="GO:0003676">
    <property type="term" value="F:nucleic acid binding"/>
    <property type="evidence" value="ECO:0007669"/>
    <property type="project" value="InterPro"/>
</dbReference>
<accession>A0A3G9JXB2</accession>
<dbReference type="GeneID" id="88848846"/>
<name>A0A3G9JXB2_9ACTN</name>
<dbReference type="InterPro" id="IPR051319">
    <property type="entry name" value="Oligoribo/pAp-PDE_c-di-AMP_PDE"/>
</dbReference>
<evidence type="ECO:0000259" key="2">
    <source>
        <dbReference type="Pfam" id="PF02272"/>
    </source>
</evidence>
<organism evidence="3 4">
    <name type="scientific">Parolsenella catena</name>
    <dbReference type="NCBI Taxonomy" id="2003188"/>
    <lineage>
        <taxon>Bacteria</taxon>
        <taxon>Bacillati</taxon>
        <taxon>Actinomycetota</taxon>
        <taxon>Coriobacteriia</taxon>
        <taxon>Coriobacteriales</taxon>
        <taxon>Atopobiaceae</taxon>
        <taxon>Parolsenella</taxon>
    </lineage>
</organism>
<dbReference type="Gene3D" id="3.90.1640.10">
    <property type="entry name" value="inorganic pyrophosphatase (n-terminal core)"/>
    <property type="match status" value="1"/>
</dbReference>
<dbReference type="Gene3D" id="3.10.310.30">
    <property type="match status" value="1"/>
</dbReference>
<gene>
    <name evidence="3" type="primary">nrnA</name>
    <name evidence="3" type="ORF">Pcatena_07180</name>
</gene>
<dbReference type="InterPro" id="IPR001667">
    <property type="entry name" value="DDH_dom"/>
</dbReference>
<dbReference type="AlphaFoldDB" id="A0A3G9JXB2"/>
<dbReference type="Proteomes" id="UP000273154">
    <property type="component" value="Chromosome"/>
</dbReference>
<keyword evidence="4" id="KW-1185">Reference proteome</keyword>
<protein>
    <submittedName>
        <fullName evidence="3">DHH family protein</fullName>
    </submittedName>
</protein>
<evidence type="ECO:0000259" key="1">
    <source>
        <dbReference type="Pfam" id="PF01368"/>
    </source>
</evidence>
<dbReference type="KEGG" id="pcat:Pcatena_07180"/>
<dbReference type="InterPro" id="IPR003156">
    <property type="entry name" value="DHHA1_dom"/>
</dbReference>
<dbReference type="Pfam" id="PF02272">
    <property type="entry name" value="DHHA1"/>
    <property type="match status" value="1"/>
</dbReference>
<dbReference type="SUPFAM" id="SSF64182">
    <property type="entry name" value="DHH phosphoesterases"/>
    <property type="match status" value="1"/>
</dbReference>
<feature type="domain" description="DHHA1" evidence="2">
    <location>
        <begin position="238"/>
        <end position="318"/>
    </location>
</feature>
<dbReference type="PANTHER" id="PTHR47618:SF1">
    <property type="entry name" value="BIFUNCTIONAL OLIGORIBONUCLEASE AND PAP PHOSPHATASE NRNA"/>
    <property type="match status" value="1"/>
</dbReference>
<evidence type="ECO:0000313" key="4">
    <source>
        <dbReference type="Proteomes" id="UP000273154"/>
    </source>
</evidence>
<sequence>MNAGDENVFAEQREKFGRICALIDDATEIVVCAHTDPDGDALGSGLALAQIISQHWAGKHVTNLLADDAPVPRLYRFLPGAESFVHASDYAGTPDLFIVVDLSVAPRLNKAQPVLERSRHIAIMDHHPSTTPFGDVALIRPDAAATGVVIAEFGLFLGAHFTVDIANCLFCAIVTDTGRFQYQNADSEAFECASMLVDAGASPSMISLNVYQSFRLAYLHLESVVMGRIVTFDHGRIAYSYATRNDLERTGAHPDECDGLIDVVRSVEGSVVALFLKELPDGKVRGNLRSKGKHDISVVARSMGGGGHKAAAGFTSDGGIDATLACVLPQLQAVLAAADGEAPAPHNPQMKLELGKGV</sequence>
<dbReference type="OrthoDB" id="9803668at2"/>
<dbReference type="EMBL" id="AP019367">
    <property type="protein sequence ID" value="BBH50131.1"/>
    <property type="molecule type" value="Genomic_DNA"/>
</dbReference>
<proteinExistence type="predicted"/>
<evidence type="ECO:0000313" key="3">
    <source>
        <dbReference type="EMBL" id="BBH50131.1"/>
    </source>
</evidence>
<dbReference type="PANTHER" id="PTHR47618">
    <property type="entry name" value="BIFUNCTIONAL OLIGORIBONUCLEASE AND PAP PHOSPHATASE NRNA"/>
    <property type="match status" value="1"/>
</dbReference>
<reference evidence="4" key="1">
    <citation type="submission" date="2018-11" db="EMBL/GenBank/DDBJ databases">
        <title>Comparative genomics of Parolsenella catena and Libanicoccus massiliensis: Reclassification of Libanicoccus massiliensis as Parolsenella massiliensis comb. nov.</title>
        <authorList>
            <person name="Sakamoto M."/>
            <person name="Ikeyama N."/>
            <person name="Murakami T."/>
            <person name="Mori H."/>
            <person name="Yuki M."/>
            <person name="Ohkuma M."/>
        </authorList>
    </citation>
    <scope>NUCLEOTIDE SEQUENCE [LARGE SCALE GENOMIC DNA]</scope>
    <source>
        <strain evidence="4">JCM 31932</strain>
    </source>
</reference>
<dbReference type="Pfam" id="PF01368">
    <property type="entry name" value="DHH"/>
    <property type="match status" value="1"/>
</dbReference>